<protein>
    <recommendedName>
        <fullName evidence="2">C-type lectin domain-containing protein</fullName>
    </recommendedName>
</protein>
<feature type="domain" description="C-type lectin" evidence="2">
    <location>
        <begin position="55"/>
        <end position="166"/>
    </location>
</feature>
<name>A0A3P8U4D8_AMPPE</name>
<organism evidence="3 4">
    <name type="scientific">Amphiprion percula</name>
    <name type="common">Orange clownfish</name>
    <name type="synonym">Lutjanus percula</name>
    <dbReference type="NCBI Taxonomy" id="161767"/>
    <lineage>
        <taxon>Eukaryota</taxon>
        <taxon>Metazoa</taxon>
        <taxon>Chordata</taxon>
        <taxon>Craniata</taxon>
        <taxon>Vertebrata</taxon>
        <taxon>Euteleostomi</taxon>
        <taxon>Actinopterygii</taxon>
        <taxon>Neopterygii</taxon>
        <taxon>Teleostei</taxon>
        <taxon>Neoteleostei</taxon>
        <taxon>Acanthomorphata</taxon>
        <taxon>Ovalentaria</taxon>
        <taxon>Pomacentridae</taxon>
        <taxon>Amphiprion</taxon>
    </lineage>
</organism>
<evidence type="ECO:0000313" key="4">
    <source>
        <dbReference type="Proteomes" id="UP000265080"/>
    </source>
</evidence>
<dbReference type="Ensembl" id="ENSAPET00000034261.1">
    <property type="protein sequence ID" value="ENSAPEP00000033385.1"/>
    <property type="gene ID" value="ENSAPEG00000023712.1"/>
</dbReference>
<dbReference type="PROSITE" id="PS50041">
    <property type="entry name" value="C_TYPE_LECTIN_2"/>
    <property type="match status" value="1"/>
</dbReference>
<reference evidence="3" key="2">
    <citation type="submission" date="2025-08" db="UniProtKB">
        <authorList>
            <consortium name="Ensembl"/>
        </authorList>
    </citation>
    <scope>IDENTIFICATION</scope>
</reference>
<reference evidence="3 4" key="1">
    <citation type="submission" date="2018-03" db="EMBL/GenBank/DDBJ databases">
        <title>Finding Nemo's genes: A chromosome-scale reference assembly of the genome of the orange clownfish Amphiprion percula.</title>
        <authorList>
            <person name="Lehmann R."/>
        </authorList>
    </citation>
    <scope>NUCLEOTIDE SEQUENCE</scope>
</reference>
<dbReference type="CDD" id="cd00037">
    <property type="entry name" value="CLECT"/>
    <property type="match status" value="1"/>
</dbReference>
<dbReference type="PANTHER" id="PTHR45784">
    <property type="entry name" value="C-TYPE LECTIN DOMAIN FAMILY 20 MEMBER A-RELATED"/>
    <property type="match status" value="1"/>
</dbReference>
<accession>A0A3P8U4D8</accession>
<evidence type="ECO:0000256" key="1">
    <source>
        <dbReference type="ARBA" id="ARBA00023157"/>
    </source>
</evidence>
<dbReference type="PANTHER" id="PTHR45784:SF3">
    <property type="entry name" value="C-TYPE LECTIN DOMAIN FAMILY 4 MEMBER K-LIKE-RELATED"/>
    <property type="match status" value="1"/>
</dbReference>
<dbReference type="InterPro" id="IPR001304">
    <property type="entry name" value="C-type_lectin-like"/>
</dbReference>
<dbReference type="AlphaFoldDB" id="A0A3P8U4D8"/>
<dbReference type="GeneTree" id="ENSGT00940000177646"/>
<proteinExistence type="predicted"/>
<dbReference type="InterPro" id="IPR018378">
    <property type="entry name" value="C-type_lectin_CS"/>
</dbReference>
<dbReference type="InterPro" id="IPR016186">
    <property type="entry name" value="C-type_lectin-like/link_sf"/>
</dbReference>
<sequence length="172" mass="19623">MTAVKYCFSGSFIRRCLFQTPFFILLLIQYCTLQAFAHRALRNNYSFPFVTVFMSTGSDYIIDETNMTWSDSKTNCERHNSTLAKILDRKTNSKIQKLLPQGSEVWLGLKKPILWSATGETSKTTFNNWKADEPNSTHGNENCVQMGAGGLWSDKNCELLKTSVCYTGKKRF</sequence>
<keyword evidence="4" id="KW-1185">Reference proteome</keyword>
<dbReference type="SUPFAM" id="SSF56436">
    <property type="entry name" value="C-type lectin-like"/>
    <property type="match status" value="1"/>
</dbReference>
<evidence type="ECO:0000313" key="3">
    <source>
        <dbReference type="Ensembl" id="ENSAPEP00000033385.1"/>
    </source>
</evidence>
<dbReference type="SMART" id="SM00034">
    <property type="entry name" value="CLECT"/>
    <property type="match status" value="1"/>
</dbReference>
<reference evidence="3" key="3">
    <citation type="submission" date="2025-09" db="UniProtKB">
        <authorList>
            <consortium name="Ensembl"/>
        </authorList>
    </citation>
    <scope>IDENTIFICATION</scope>
</reference>
<evidence type="ECO:0000259" key="2">
    <source>
        <dbReference type="PROSITE" id="PS50041"/>
    </source>
</evidence>
<dbReference type="STRING" id="161767.ENSAPEP00000033385"/>
<keyword evidence="1" id="KW-1015">Disulfide bond</keyword>
<dbReference type="InterPro" id="IPR016187">
    <property type="entry name" value="CTDL_fold"/>
</dbReference>
<dbReference type="OMA" id="THGNENC"/>
<dbReference type="Gene3D" id="3.10.100.10">
    <property type="entry name" value="Mannose-Binding Protein A, subunit A"/>
    <property type="match status" value="1"/>
</dbReference>
<dbReference type="Pfam" id="PF00059">
    <property type="entry name" value="Lectin_C"/>
    <property type="match status" value="1"/>
</dbReference>
<dbReference type="Proteomes" id="UP000265080">
    <property type="component" value="Chromosome 7"/>
</dbReference>
<dbReference type="PROSITE" id="PS00615">
    <property type="entry name" value="C_TYPE_LECTIN_1"/>
    <property type="match status" value="1"/>
</dbReference>